<sequence length="141" mass="16571">MKTRKVKFFTRVKNEEESRAVQSYLLKHKIGFDPENPDSSIRNTDCPILIWQGIDPDDFTKVRNGRANLTWSSEKFWVPSEEAKLHYDVVQEIVFEFEKVCQVVQTGPGERFTEEVKRTLNGKYSVEDLENIIKAMKEERK</sequence>
<dbReference type="Proteomes" id="UP000831536">
    <property type="component" value="Segment"/>
</dbReference>
<reference evidence="1" key="1">
    <citation type="journal article" date="2022" name="J. Appl. Microbiol.">
        <title>Bacteriophage-Antibiotic Combinations Against Multidrug-Resistant Pseudomonas aeruginosa.</title>
        <authorList>
            <person name="Holger D."/>
            <person name="Lev K.L."/>
            <person name="Kebriaei R."/>
            <person name="Morrisette T."/>
            <person name="Shah R."/>
            <person name="Alexander J."/>
            <person name="Lehman S.M."/>
            <person name="Rybak M.J."/>
        </authorList>
    </citation>
    <scope>NUCLEOTIDE SEQUENCE</scope>
</reference>
<gene>
    <name evidence="1" type="ORF">EM_013</name>
</gene>
<accession>A0AAE9HF81</accession>
<evidence type="ECO:0000313" key="2">
    <source>
        <dbReference type="Proteomes" id="UP000831536"/>
    </source>
</evidence>
<organism evidence="1 2">
    <name type="scientific">Pseudomonas phage EM</name>
    <dbReference type="NCBI Taxonomy" id="2936914"/>
    <lineage>
        <taxon>Viruses</taxon>
        <taxon>Duplodnaviria</taxon>
        <taxon>Heunggongvirae</taxon>
        <taxon>Uroviricota</taxon>
        <taxon>Caudoviricetes</taxon>
        <taxon>Vandenendeviridae</taxon>
        <taxon>Skurskavirinae</taxon>
        <taxon>Baldwinvirus</taxon>
        <taxon>Baldwinvirus EM</taxon>
    </lineage>
</organism>
<dbReference type="EMBL" id="ON169972">
    <property type="protein sequence ID" value="UPW35815.1"/>
    <property type="molecule type" value="Genomic_DNA"/>
</dbReference>
<protein>
    <submittedName>
        <fullName evidence="1">Uncharacterized protein</fullName>
    </submittedName>
</protein>
<keyword evidence="2" id="KW-1185">Reference proteome</keyword>
<evidence type="ECO:0000313" key="1">
    <source>
        <dbReference type="EMBL" id="UPW35815.1"/>
    </source>
</evidence>
<name>A0AAE9HF81_9CAUD</name>
<proteinExistence type="predicted"/>